<dbReference type="AlphaFoldDB" id="S2JH32"/>
<protein>
    <recommendedName>
        <fullName evidence="7">Efficient mitochondria targeting-associated protein 19</fullName>
    </recommendedName>
</protein>
<proteinExistence type="inferred from homology"/>
<evidence type="ECO:0000256" key="2">
    <source>
        <dbReference type="ARBA" id="ARBA00009096"/>
    </source>
</evidence>
<feature type="domain" description="EXPERA" evidence="8">
    <location>
        <begin position="24"/>
        <end position="164"/>
    </location>
</feature>
<dbReference type="eggNOG" id="ENOG502RZRX">
    <property type="taxonomic scope" value="Eukaryota"/>
</dbReference>
<feature type="transmembrane region" description="Helical" evidence="7">
    <location>
        <begin position="26"/>
        <end position="47"/>
    </location>
</feature>
<keyword evidence="6 7" id="KW-0472">Membrane</keyword>
<organism evidence="9 10">
    <name type="scientific">Mucor circinelloides f. circinelloides (strain 1006PhL)</name>
    <name type="common">Mucormycosis agent</name>
    <name type="synonym">Calyptromyces circinelloides</name>
    <dbReference type="NCBI Taxonomy" id="1220926"/>
    <lineage>
        <taxon>Eukaryota</taxon>
        <taxon>Fungi</taxon>
        <taxon>Fungi incertae sedis</taxon>
        <taxon>Mucoromycota</taxon>
        <taxon>Mucoromycotina</taxon>
        <taxon>Mucoromycetes</taxon>
        <taxon>Mucorales</taxon>
        <taxon>Mucorineae</taxon>
        <taxon>Mucoraceae</taxon>
        <taxon>Mucor</taxon>
    </lineage>
</organism>
<dbReference type="PANTHER" id="PTHR31204:SF1">
    <property type="entry name" value="SIGMA INTRACELLULAR RECEPTOR 2"/>
    <property type="match status" value="1"/>
</dbReference>
<dbReference type="Proteomes" id="UP000014254">
    <property type="component" value="Unassembled WGS sequence"/>
</dbReference>
<keyword evidence="10" id="KW-1185">Reference proteome</keyword>
<evidence type="ECO:0000256" key="5">
    <source>
        <dbReference type="ARBA" id="ARBA00022989"/>
    </source>
</evidence>
<dbReference type="FunCoup" id="S2JH32">
    <property type="interactions" value="181"/>
</dbReference>
<dbReference type="PANTHER" id="PTHR31204">
    <property type="entry name" value="SIGMA INTRACELLULAR RECEPTOR 2"/>
    <property type="match status" value="1"/>
</dbReference>
<dbReference type="PROSITE" id="PS51751">
    <property type="entry name" value="EXPERA"/>
    <property type="match status" value="1"/>
</dbReference>
<evidence type="ECO:0000259" key="8">
    <source>
        <dbReference type="PROSITE" id="PS51751"/>
    </source>
</evidence>
<feature type="transmembrane region" description="Helical" evidence="7">
    <location>
        <begin position="150"/>
        <end position="169"/>
    </location>
</feature>
<dbReference type="PIRSF" id="PIRSF031032">
    <property type="entry name" value="TMP_97_prd"/>
    <property type="match status" value="1"/>
</dbReference>
<keyword evidence="3 7" id="KW-0812">Transmembrane</keyword>
<evidence type="ECO:0000313" key="10">
    <source>
        <dbReference type="Proteomes" id="UP000014254"/>
    </source>
</evidence>
<keyword evidence="5 7" id="KW-1133">Transmembrane helix</keyword>
<evidence type="ECO:0000256" key="6">
    <source>
        <dbReference type="ARBA" id="ARBA00023136"/>
    </source>
</evidence>
<comment type="similarity">
    <text evidence="2">Belongs to the TMEM97/sigma-2 receptor family.</text>
</comment>
<feature type="transmembrane region" description="Helical" evidence="7">
    <location>
        <begin position="117"/>
        <end position="135"/>
    </location>
</feature>
<dbReference type="InParanoid" id="S2JH32"/>
<evidence type="ECO:0000256" key="7">
    <source>
        <dbReference type="PIRNR" id="PIRNR031032"/>
    </source>
</evidence>
<dbReference type="InterPro" id="IPR016964">
    <property type="entry name" value="Sigma2_recept"/>
</dbReference>
<comment type="subcellular location">
    <subcellularLocation>
        <location evidence="1">Endoplasmic reticulum membrane</location>
        <topology evidence="1">Multi-pass membrane protein</topology>
    </subcellularLocation>
</comment>
<keyword evidence="4 7" id="KW-0256">Endoplasmic reticulum</keyword>
<name>S2JH32_MUCC1</name>
<dbReference type="OrthoDB" id="433124at2759"/>
<evidence type="ECO:0000256" key="1">
    <source>
        <dbReference type="ARBA" id="ARBA00004477"/>
    </source>
</evidence>
<gene>
    <name evidence="9" type="ORF">HMPREF1544_11464</name>
</gene>
<dbReference type="GO" id="GO:0005789">
    <property type="term" value="C:endoplasmic reticulum membrane"/>
    <property type="evidence" value="ECO:0007669"/>
    <property type="project" value="UniProtKB-SubCell"/>
</dbReference>
<evidence type="ECO:0000256" key="4">
    <source>
        <dbReference type="ARBA" id="ARBA00022824"/>
    </source>
</evidence>
<dbReference type="Pfam" id="PF05241">
    <property type="entry name" value="EBP"/>
    <property type="match status" value="1"/>
</dbReference>
<feature type="transmembrane region" description="Helical" evidence="7">
    <location>
        <begin position="80"/>
        <end position="105"/>
    </location>
</feature>
<dbReference type="InterPro" id="IPR033118">
    <property type="entry name" value="EXPERA"/>
</dbReference>
<dbReference type="VEuPathDB" id="FungiDB:HMPREF1544_11464"/>
<reference evidence="10" key="1">
    <citation type="submission" date="2013-05" db="EMBL/GenBank/DDBJ databases">
        <title>The Genome sequence of Mucor circinelloides f. circinelloides 1006PhL.</title>
        <authorList>
            <consortium name="The Broad Institute Genomics Platform"/>
            <person name="Cuomo C."/>
            <person name="Earl A."/>
            <person name="Findley K."/>
            <person name="Lee S.C."/>
            <person name="Walker B."/>
            <person name="Young S."/>
            <person name="Zeng Q."/>
            <person name="Gargeya S."/>
            <person name="Fitzgerald M."/>
            <person name="Haas B."/>
            <person name="Abouelleil A."/>
            <person name="Allen A.W."/>
            <person name="Alvarado L."/>
            <person name="Arachchi H.M."/>
            <person name="Berlin A.M."/>
            <person name="Chapman S.B."/>
            <person name="Gainer-Dewar J."/>
            <person name="Goldberg J."/>
            <person name="Griggs A."/>
            <person name="Gujja S."/>
            <person name="Hansen M."/>
            <person name="Howarth C."/>
            <person name="Imamovic A."/>
            <person name="Ireland A."/>
            <person name="Larimer J."/>
            <person name="McCowan C."/>
            <person name="Murphy C."/>
            <person name="Pearson M."/>
            <person name="Poon T.W."/>
            <person name="Priest M."/>
            <person name="Roberts A."/>
            <person name="Saif S."/>
            <person name="Shea T."/>
            <person name="Sisk P."/>
            <person name="Sykes S."/>
            <person name="Wortman J."/>
            <person name="Nusbaum C."/>
            <person name="Birren B."/>
        </authorList>
    </citation>
    <scope>NUCLEOTIDE SEQUENCE [LARGE SCALE GENOMIC DNA]</scope>
    <source>
        <strain evidence="10">1006PhL</strain>
    </source>
</reference>
<evidence type="ECO:0000313" key="9">
    <source>
        <dbReference type="EMBL" id="EPB81808.1"/>
    </source>
</evidence>
<dbReference type="STRING" id="1220926.S2JH32"/>
<evidence type="ECO:0000256" key="3">
    <source>
        <dbReference type="ARBA" id="ARBA00022692"/>
    </source>
</evidence>
<dbReference type="InterPro" id="IPR051987">
    <property type="entry name" value="Sigma-2_receptor-like"/>
</dbReference>
<dbReference type="EMBL" id="KE124147">
    <property type="protein sequence ID" value="EPB81808.1"/>
    <property type="molecule type" value="Genomic_DNA"/>
</dbReference>
<sequence>MAEQQQQQQQQQVAAKKSLISRPLDLVYFLYFATHIPVTLAIDFQVFCPPQWVPQVLKDALKFYTETYKDPFMGSSAPTYWFLSFIVCELLVQLPFFFIACVGLFKDSKYIRLPLAIYGAHVATTVLPTIAEVLFNEALDLNTAERQTLFGFYAPYFILPLIITVDSFVRINNYLKVDVSTKKTQ</sequence>
<accession>S2JH32</accession>
<dbReference type="OMA" id="EFKDPMV"/>